<comment type="catalytic activity">
    <reaction evidence="10 11 12">
        <text>L-serine = pyruvate + NH4(+)</text>
        <dbReference type="Rhea" id="RHEA:19169"/>
        <dbReference type="ChEBI" id="CHEBI:15361"/>
        <dbReference type="ChEBI" id="CHEBI:28938"/>
        <dbReference type="ChEBI" id="CHEBI:33384"/>
        <dbReference type="EC" id="4.3.1.17"/>
    </reaction>
</comment>
<dbReference type="UniPathway" id="UPA00138"/>
<dbReference type="InterPro" id="IPR029009">
    <property type="entry name" value="ASB_dom_sf"/>
</dbReference>
<protein>
    <recommendedName>
        <fullName evidence="11">L-serine deaminase</fullName>
    </recommendedName>
</protein>
<keyword evidence="8 11" id="KW-0411">Iron-sulfur</keyword>
<proteinExistence type="inferred from homology"/>
<dbReference type="Pfam" id="PF01842">
    <property type="entry name" value="ACT"/>
    <property type="match status" value="1"/>
</dbReference>
<keyword evidence="5 11" id="KW-0004">4Fe-4S</keyword>
<evidence type="ECO:0000256" key="10">
    <source>
        <dbReference type="ARBA" id="ARBA00049406"/>
    </source>
</evidence>
<evidence type="ECO:0000313" key="15">
    <source>
        <dbReference type="Proteomes" id="UP000220904"/>
    </source>
</evidence>
<dbReference type="SUPFAM" id="SSF55021">
    <property type="entry name" value="ACT-like"/>
    <property type="match status" value="1"/>
</dbReference>
<keyword evidence="7 11" id="KW-0408">Iron</keyword>
<dbReference type="InterPro" id="IPR002912">
    <property type="entry name" value="ACT_dom"/>
</dbReference>
<evidence type="ECO:0000256" key="8">
    <source>
        <dbReference type="ARBA" id="ARBA00023014"/>
    </source>
</evidence>
<keyword evidence="9 11" id="KW-0456">Lyase</keyword>
<evidence type="ECO:0000313" key="14">
    <source>
        <dbReference type="EMBL" id="PDX88074.1"/>
    </source>
</evidence>
<comment type="pathway">
    <text evidence="2 11">Carbohydrate biosynthesis; gluconeogenesis.</text>
</comment>
<organism evidence="14 15">
    <name type="scientific">Faecalibacterium prausnitzii</name>
    <dbReference type="NCBI Taxonomy" id="853"/>
    <lineage>
        <taxon>Bacteria</taxon>
        <taxon>Bacillati</taxon>
        <taxon>Bacillota</taxon>
        <taxon>Clostridia</taxon>
        <taxon>Eubacteriales</taxon>
        <taxon>Oscillospiraceae</taxon>
        <taxon>Faecalibacterium</taxon>
    </lineage>
</organism>
<dbReference type="OrthoDB" id="9813137at2"/>
<dbReference type="Proteomes" id="UP000220904">
    <property type="component" value="Unassembled WGS sequence"/>
</dbReference>
<evidence type="ECO:0000256" key="2">
    <source>
        <dbReference type="ARBA" id="ARBA00004742"/>
    </source>
</evidence>
<dbReference type="InterPro" id="IPR051318">
    <property type="entry name" value="Fe-S_L-Ser"/>
</dbReference>
<evidence type="ECO:0000256" key="3">
    <source>
        <dbReference type="ARBA" id="ARBA00008636"/>
    </source>
</evidence>
<dbReference type="PANTHER" id="PTHR30182:SF12">
    <property type="entry name" value="L-SERINE DEHYDRATASE, BETA CHAIN-RELATED"/>
    <property type="match status" value="1"/>
</dbReference>
<evidence type="ECO:0000256" key="11">
    <source>
        <dbReference type="PIRNR" id="PIRNR036692"/>
    </source>
</evidence>
<evidence type="ECO:0000256" key="1">
    <source>
        <dbReference type="ARBA" id="ARBA00001966"/>
    </source>
</evidence>
<evidence type="ECO:0000256" key="6">
    <source>
        <dbReference type="ARBA" id="ARBA00022723"/>
    </source>
</evidence>
<dbReference type="PANTHER" id="PTHR30182">
    <property type="entry name" value="L-SERINE DEHYDRATASE"/>
    <property type="match status" value="1"/>
</dbReference>
<dbReference type="PROSITE" id="PS51671">
    <property type="entry name" value="ACT"/>
    <property type="match status" value="1"/>
</dbReference>
<dbReference type="EMBL" id="NOUV01000004">
    <property type="protein sequence ID" value="PDX88074.1"/>
    <property type="molecule type" value="Genomic_DNA"/>
</dbReference>
<keyword evidence="6 11" id="KW-0479">Metal-binding</keyword>
<dbReference type="InterPro" id="IPR005131">
    <property type="entry name" value="Ser_deHydtase_bsu"/>
</dbReference>
<dbReference type="CDD" id="cd04903">
    <property type="entry name" value="ACT_LSD"/>
    <property type="match status" value="1"/>
</dbReference>
<dbReference type="Gene3D" id="3.30.1330.90">
    <property type="entry name" value="D-3-phosphoglycerate dehydrogenase, domain 3"/>
    <property type="match status" value="1"/>
</dbReference>
<dbReference type="GO" id="GO:0046872">
    <property type="term" value="F:metal ion binding"/>
    <property type="evidence" value="ECO:0007669"/>
    <property type="project" value="UniProtKB-UniRule"/>
</dbReference>
<comment type="similarity">
    <text evidence="3 11 12">Belongs to the iron-sulfur dependent L-serine dehydratase family.</text>
</comment>
<evidence type="ECO:0000256" key="4">
    <source>
        <dbReference type="ARBA" id="ARBA00022432"/>
    </source>
</evidence>
<evidence type="ECO:0000256" key="9">
    <source>
        <dbReference type="ARBA" id="ARBA00023239"/>
    </source>
</evidence>
<dbReference type="RefSeq" id="WP_097791244.1">
    <property type="nucleotide sequence ID" value="NZ_CP065377.1"/>
</dbReference>
<evidence type="ECO:0000256" key="12">
    <source>
        <dbReference type="RuleBase" id="RU366059"/>
    </source>
</evidence>
<dbReference type="SUPFAM" id="SSF143548">
    <property type="entry name" value="Serine metabolism enzymes domain"/>
    <property type="match status" value="1"/>
</dbReference>
<dbReference type="GO" id="GO:0051539">
    <property type="term" value="F:4 iron, 4 sulfur cluster binding"/>
    <property type="evidence" value="ECO:0007669"/>
    <property type="project" value="UniProtKB-UniRule"/>
</dbReference>
<dbReference type="Pfam" id="PF03315">
    <property type="entry name" value="SDH_beta"/>
    <property type="match status" value="1"/>
</dbReference>
<feature type="domain" description="ACT" evidence="13">
    <location>
        <begin position="146"/>
        <end position="218"/>
    </location>
</feature>
<sequence>MRLFDVLGPVMIGPSSSHTAGAAKIGYTAQKLLGDIPVDADIGLYGSFATTGRGHGTDRALVAGLLGLRPDDPRLPDSFGLAREQGMKFSIHPVELRSAHPNTAVLRLTSRTGRVLSMKAASVGGGRIRVTEIDGVPADFGGDSNTLIIHNEDTPGCIAEVTTSLALRRINIASMQVFRAGTGSYAVMVLECDSHIPHPLEQQLALMPGILKVTCLNVDEPEENAED</sequence>
<dbReference type="AlphaFoldDB" id="A0A2A7B9J1"/>
<dbReference type="InterPro" id="IPR045865">
    <property type="entry name" value="ACT-like_dom_sf"/>
</dbReference>
<keyword evidence="4 11" id="KW-0312">Gluconeogenesis</keyword>
<dbReference type="PIRSF" id="PIRSF036692">
    <property type="entry name" value="SDH_B"/>
    <property type="match status" value="1"/>
</dbReference>
<dbReference type="GO" id="GO:0006094">
    <property type="term" value="P:gluconeogenesis"/>
    <property type="evidence" value="ECO:0007669"/>
    <property type="project" value="UniProtKB-UniRule"/>
</dbReference>
<dbReference type="NCBIfam" id="TIGR00719">
    <property type="entry name" value="sda_beta"/>
    <property type="match status" value="1"/>
</dbReference>
<reference evidence="14 15" key="1">
    <citation type="journal article" date="2017" name="Front. Microbiol.">
        <title>New Insights into the Diversity of the Genus Faecalibacterium.</title>
        <authorList>
            <person name="Benevides L."/>
            <person name="Burman S."/>
            <person name="Martin R."/>
            <person name="Robert V."/>
            <person name="Thomas M."/>
            <person name="Miquel S."/>
            <person name="Chain F."/>
            <person name="Sokol H."/>
            <person name="Bermudez-Humaran L.G."/>
            <person name="Morrison M."/>
            <person name="Langella P."/>
            <person name="Azevedo V.A."/>
            <person name="Chatel J.M."/>
            <person name="Soares S."/>
        </authorList>
    </citation>
    <scope>NUCLEOTIDE SEQUENCE [LARGE SCALE GENOMIC DNA]</scope>
    <source>
        <strain evidence="14 15">AHMP21</strain>
    </source>
</reference>
<dbReference type="Gene3D" id="3.30.70.260">
    <property type="match status" value="1"/>
</dbReference>
<gene>
    <name evidence="14" type="primary">sdaAB</name>
    <name evidence="14" type="ORF">CHR60_00615</name>
</gene>
<comment type="caution">
    <text evidence="14">The sequence shown here is derived from an EMBL/GenBank/DDBJ whole genome shotgun (WGS) entry which is preliminary data.</text>
</comment>
<name>A0A2A7B9J1_9FIRM</name>
<dbReference type="InterPro" id="IPR004643">
    <property type="entry name" value="Fe-S_L-Ser_bsu"/>
</dbReference>
<dbReference type="GO" id="GO:0003941">
    <property type="term" value="F:L-serine ammonia-lyase activity"/>
    <property type="evidence" value="ECO:0007669"/>
    <property type="project" value="UniProtKB-UniRule"/>
</dbReference>
<evidence type="ECO:0000259" key="13">
    <source>
        <dbReference type="PROSITE" id="PS51671"/>
    </source>
</evidence>
<evidence type="ECO:0000256" key="5">
    <source>
        <dbReference type="ARBA" id="ARBA00022485"/>
    </source>
</evidence>
<comment type="cofactor">
    <cofactor evidence="1 12">
        <name>[4Fe-4S] cluster</name>
        <dbReference type="ChEBI" id="CHEBI:49883"/>
    </cofactor>
</comment>
<evidence type="ECO:0000256" key="7">
    <source>
        <dbReference type="ARBA" id="ARBA00023004"/>
    </source>
</evidence>
<accession>A0A2A7B9J1</accession>